<dbReference type="Gramene" id="XM_028370698.1">
    <property type="protein sequence ID" value="XP_028226499.1"/>
    <property type="gene ID" value="LOC114407556"/>
</dbReference>
<name>A0A445LG28_GLYSO</name>
<dbReference type="InterPro" id="IPR012416">
    <property type="entry name" value="CBP60"/>
</dbReference>
<evidence type="ECO:0000259" key="3">
    <source>
        <dbReference type="Pfam" id="PF20451"/>
    </source>
</evidence>
<evidence type="ECO:0000313" key="4">
    <source>
        <dbReference type="EMBL" id="RZC22115.1"/>
    </source>
</evidence>
<feature type="domain" description="Calmodulin binding protein-like N-terminal" evidence="2">
    <location>
        <begin position="93"/>
        <end position="241"/>
    </location>
</feature>
<evidence type="ECO:0000259" key="2">
    <source>
        <dbReference type="Pfam" id="PF07887"/>
    </source>
</evidence>
<keyword evidence="5" id="KW-1185">Reference proteome</keyword>
<dbReference type="PANTHER" id="PTHR31713">
    <property type="entry name" value="OS02G0177800 PROTEIN"/>
    <property type="match status" value="1"/>
</dbReference>
<evidence type="ECO:0000313" key="5">
    <source>
        <dbReference type="Proteomes" id="UP000289340"/>
    </source>
</evidence>
<dbReference type="Proteomes" id="UP000289340">
    <property type="component" value="Chromosome 3"/>
</dbReference>
<dbReference type="GO" id="GO:0005516">
    <property type="term" value="F:calmodulin binding"/>
    <property type="evidence" value="ECO:0007669"/>
    <property type="project" value="InterPro"/>
</dbReference>
<dbReference type="AlphaFoldDB" id="A0A445LG28"/>
<dbReference type="Pfam" id="PF20451">
    <property type="entry name" value="Calmod_bind_M"/>
    <property type="match status" value="1"/>
</dbReference>
<dbReference type="GO" id="GO:0003700">
    <property type="term" value="F:DNA-binding transcription factor activity"/>
    <property type="evidence" value="ECO:0007669"/>
    <property type="project" value="TreeGrafter"/>
</dbReference>
<dbReference type="InterPro" id="IPR046831">
    <property type="entry name" value="Calmodulin_bind_N"/>
</dbReference>
<protein>
    <submittedName>
        <fullName evidence="4">Calmodulin-binding protein 60 B isoform A</fullName>
    </submittedName>
</protein>
<evidence type="ECO:0000256" key="1">
    <source>
        <dbReference type="SAM" id="MobiDB-lite"/>
    </source>
</evidence>
<reference evidence="4 5" key="1">
    <citation type="submission" date="2018-09" db="EMBL/GenBank/DDBJ databases">
        <title>A high-quality reference genome of wild soybean provides a powerful tool to mine soybean genomes.</title>
        <authorList>
            <person name="Xie M."/>
            <person name="Chung C.Y.L."/>
            <person name="Li M.-W."/>
            <person name="Wong F.-L."/>
            <person name="Chan T.-F."/>
            <person name="Lam H.-M."/>
        </authorList>
    </citation>
    <scope>NUCLEOTIDE SEQUENCE [LARGE SCALE GENOMIC DNA]</scope>
    <source>
        <strain evidence="5">cv. W05</strain>
        <tissue evidence="4">Hypocotyl of etiolated seedlings</tissue>
    </source>
</reference>
<sequence length="465" mass="53030">MEYSKRQSQQEGTDDQKGIQIRGQDSKRRREDSQQSDTLRIISLRSLVHITNDDIARYMKDLVQRLVREELAECKLPRPINNNQIGISGSKPFRLVFKNELPDTIYTNSKIKAKGNTPLEVVLFDIESKSIVAEGSLSSIKIEICVLDGEFCSINGREDWSEDEFNAKIVRQRDNKGRLLKGDTIITLENGVGYITNLEFTDNSSWRRTRCFSLGAKLLQSNLKDAINIREGRTKPFIAKDFRGEKNQKRDTPSLNDETWRLKHISKNVYRRLLKHGIKTVGDLLKENETNPSSLQEKFGKISKKKQEEIIKLAKKAKYAKTCVAEATFDGQNYHSEKNTLISNQREAYKNLKDPVPIETITHELVKTLTPVNAQYYSAPNQDVQQLDFSIAQQEEISRLNWSAGGQIVDGYILSQIDDENVSNFLPEINSEFIFPYGDEAEYCNSSSFPNSALNISDKGKSKMV</sequence>
<feature type="domain" description="Calmodulin binding protein central" evidence="3">
    <location>
        <begin position="255"/>
        <end position="316"/>
    </location>
</feature>
<dbReference type="InterPro" id="IPR046830">
    <property type="entry name" value="Calmod_bind_M"/>
</dbReference>
<dbReference type="Gramene" id="XM_028370697.1">
    <property type="protein sequence ID" value="XP_028226498.1"/>
    <property type="gene ID" value="LOC114407556"/>
</dbReference>
<organism evidence="4 5">
    <name type="scientific">Glycine soja</name>
    <name type="common">Wild soybean</name>
    <dbReference type="NCBI Taxonomy" id="3848"/>
    <lineage>
        <taxon>Eukaryota</taxon>
        <taxon>Viridiplantae</taxon>
        <taxon>Streptophyta</taxon>
        <taxon>Embryophyta</taxon>
        <taxon>Tracheophyta</taxon>
        <taxon>Spermatophyta</taxon>
        <taxon>Magnoliopsida</taxon>
        <taxon>eudicotyledons</taxon>
        <taxon>Gunneridae</taxon>
        <taxon>Pentapetalae</taxon>
        <taxon>rosids</taxon>
        <taxon>fabids</taxon>
        <taxon>Fabales</taxon>
        <taxon>Fabaceae</taxon>
        <taxon>Papilionoideae</taxon>
        <taxon>50 kb inversion clade</taxon>
        <taxon>NPAAA clade</taxon>
        <taxon>indigoferoid/millettioid clade</taxon>
        <taxon>Phaseoleae</taxon>
        <taxon>Glycine</taxon>
        <taxon>Glycine subgen. Soja</taxon>
    </lineage>
</organism>
<proteinExistence type="predicted"/>
<dbReference type="Pfam" id="PF07887">
    <property type="entry name" value="Calmodulin_bind"/>
    <property type="match status" value="1"/>
</dbReference>
<gene>
    <name evidence="4" type="ORF">D0Y65_008011</name>
</gene>
<dbReference type="GO" id="GO:0043565">
    <property type="term" value="F:sequence-specific DNA binding"/>
    <property type="evidence" value="ECO:0007669"/>
    <property type="project" value="TreeGrafter"/>
</dbReference>
<dbReference type="EMBL" id="QZWG01000003">
    <property type="protein sequence ID" value="RZC22115.1"/>
    <property type="molecule type" value="Genomic_DNA"/>
</dbReference>
<feature type="compositionally biased region" description="Polar residues" evidence="1">
    <location>
        <begin position="1"/>
        <end position="11"/>
    </location>
</feature>
<comment type="caution">
    <text evidence="4">The sequence shown here is derived from an EMBL/GenBank/DDBJ whole genome shotgun (WGS) entry which is preliminary data.</text>
</comment>
<accession>A0A445LG28</accession>
<dbReference type="PANTHER" id="PTHR31713:SF92">
    <property type="entry name" value="CALMODULIN-BINDING PROTEIN"/>
    <property type="match status" value="1"/>
</dbReference>
<dbReference type="GO" id="GO:0080142">
    <property type="term" value="P:regulation of salicylic acid biosynthetic process"/>
    <property type="evidence" value="ECO:0007669"/>
    <property type="project" value="TreeGrafter"/>
</dbReference>
<feature type="compositionally biased region" description="Basic and acidic residues" evidence="1">
    <location>
        <begin position="24"/>
        <end position="33"/>
    </location>
</feature>
<feature type="region of interest" description="Disordered" evidence="1">
    <location>
        <begin position="1"/>
        <end position="35"/>
    </location>
</feature>
<dbReference type="GO" id="GO:0005634">
    <property type="term" value="C:nucleus"/>
    <property type="evidence" value="ECO:0007669"/>
    <property type="project" value="TreeGrafter"/>
</dbReference>